<reference evidence="3" key="2">
    <citation type="submission" date="2019-11" db="UniProtKB">
        <authorList>
            <consortium name="WormBaseParasite"/>
        </authorList>
    </citation>
    <scope>IDENTIFICATION</scope>
</reference>
<evidence type="ECO:0000313" key="3">
    <source>
        <dbReference type="WBParaSite" id="MCU_006426-RA"/>
    </source>
</evidence>
<organism evidence="3">
    <name type="scientific">Mesocestoides corti</name>
    <name type="common">Flatworm</name>
    <dbReference type="NCBI Taxonomy" id="53468"/>
    <lineage>
        <taxon>Eukaryota</taxon>
        <taxon>Metazoa</taxon>
        <taxon>Spiralia</taxon>
        <taxon>Lophotrochozoa</taxon>
        <taxon>Platyhelminthes</taxon>
        <taxon>Cestoda</taxon>
        <taxon>Eucestoda</taxon>
        <taxon>Cyclophyllidea</taxon>
        <taxon>Mesocestoididae</taxon>
        <taxon>Mesocestoides</taxon>
    </lineage>
</organism>
<reference evidence="1 2" key="1">
    <citation type="submission" date="2018-10" db="EMBL/GenBank/DDBJ databases">
        <authorList>
            <consortium name="Pathogen Informatics"/>
        </authorList>
    </citation>
    <scope>NUCLEOTIDE SEQUENCE [LARGE SCALE GENOMIC DNA]</scope>
</reference>
<sequence length="235" mass="26296">MEGTNTQADTLAESLIHLENVLQSVKYHLPWFYDPISTTPIKKAVQKLIDSLPAAVVATAVPSEDQRRIDGIVEKYLKMEGDGGIAEVKRQPMKYTAIQSCVQPKILKTGQVIVKPAKGTSYVDSSQDNVNGHITQMQIANSEKALQKSLRLIEAIRKAMVGSSCTVKTPGTTEEVSLMVKQLRENCTSLAKWISQLNNRRQVARILTKLRHRGTVRTLLGRIEDEKGKKEIWRF</sequence>
<name>A0A0R3ULR4_MESCO</name>
<dbReference type="Proteomes" id="UP000267029">
    <property type="component" value="Unassembled WGS sequence"/>
</dbReference>
<evidence type="ECO:0000313" key="1">
    <source>
        <dbReference type="EMBL" id="VDD82632.1"/>
    </source>
</evidence>
<evidence type="ECO:0000313" key="2">
    <source>
        <dbReference type="Proteomes" id="UP000267029"/>
    </source>
</evidence>
<gene>
    <name evidence="1" type="ORF">MCOS_LOCUS8635</name>
</gene>
<accession>A0A0R3ULR4</accession>
<protein>
    <submittedName>
        <fullName evidence="1 3">Uncharacterized protein</fullName>
    </submittedName>
</protein>
<keyword evidence="2" id="KW-1185">Reference proteome</keyword>
<proteinExistence type="predicted"/>
<dbReference type="AlphaFoldDB" id="A0A0R3ULR4"/>
<dbReference type="OrthoDB" id="6268595at2759"/>
<dbReference type="EMBL" id="UXSR01005544">
    <property type="protein sequence ID" value="VDD82632.1"/>
    <property type="molecule type" value="Genomic_DNA"/>
</dbReference>
<dbReference type="WBParaSite" id="MCU_006426-RA">
    <property type="protein sequence ID" value="MCU_006426-RA"/>
    <property type="gene ID" value="MCU_006426"/>
</dbReference>